<protein>
    <submittedName>
        <fullName evidence="2">DNA binding domain-containing protein, excisionase family</fullName>
    </submittedName>
</protein>
<name>A0A1Y6D215_9GAMM</name>
<evidence type="ECO:0000259" key="1">
    <source>
        <dbReference type="Pfam" id="PF12728"/>
    </source>
</evidence>
<feature type="domain" description="Helix-turn-helix" evidence="1">
    <location>
        <begin position="5"/>
        <end position="52"/>
    </location>
</feature>
<dbReference type="GO" id="GO:0003677">
    <property type="term" value="F:DNA binding"/>
    <property type="evidence" value="ECO:0007669"/>
    <property type="project" value="InterPro"/>
</dbReference>
<sequence length="124" mass="13466">MNQIFLTPEEVAELLRVSTDDVVELIEDGSLSALQIGGSWRVTQESLTGFLSNGLKAQNLKAINRVMQDPIAWANMLREFPDVANSIIDGDFKDGTFGEFLQKALATSNGVASGAITTLHSRKL</sequence>
<gene>
    <name evidence="2" type="ORF">SAMN02949497_2252</name>
</gene>
<dbReference type="OrthoDB" id="5525992at2"/>
<dbReference type="InterPro" id="IPR041657">
    <property type="entry name" value="HTH_17"/>
</dbReference>
<organism evidence="2 3">
    <name type="scientific">Methylomagnum ishizawai</name>
    <dbReference type="NCBI Taxonomy" id="1760988"/>
    <lineage>
        <taxon>Bacteria</taxon>
        <taxon>Pseudomonadati</taxon>
        <taxon>Pseudomonadota</taxon>
        <taxon>Gammaproteobacteria</taxon>
        <taxon>Methylococcales</taxon>
        <taxon>Methylococcaceae</taxon>
        <taxon>Methylomagnum</taxon>
    </lineage>
</organism>
<evidence type="ECO:0000313" key="3">
    <source>
        <dbReference type="Proteomes" id="UP000192923"/>
    </source>
</evidence>
<reference evidence="2 3" key="1">
    <citation type="submission" date="2016-12" db="EMBL/GenBank/DDBJ databases">
        <authorList>
            <person name="Song W.-J."/>
            <person name="Kurnit D.M."/>
        </authorList>
    </citation>
    <scope>NUCLEOTIDE SEQUENCE [LARGE SCALE GENOMIC DNA]</scope>
    <source>
        <strain evidence="2 3">175</strain>
    </source>
</reference>
<dbReference type="Proteomes" id="UP000192923">
    <property type="component" value="Unassembled WGS sequence"/>
</dbReference>
<dbReference type="NCBIfam" id="TIGR01764">
    <property type="entry name" value="excise"/>
    <property type="match status" value="1"/>
</dbReference>
<accession>A0A1Y6D215</accession>
<dbReference type="InterPro" id="IPR010093">
    <property type="entry name" value="SinI_DNA-bd"/>
</dbReference>
<dbReference type="AlphaFoldDB" id="A0A1Y6D215"/>
<evidence type="ECO:0000313" key="2">
    <source>
        <dbReference type="EMBL" id="SMF94913.1"/>
    </source>
</evidence>
<dbReference type="EMBL" id="FXAM01000001">
    <property type="protein sequence ID" value="SMF94913.1"/>
    <property type="molecule type" value="Genomic_DNA"/>
</dbReference>
<dbReference type="STRING" id="1760988.SAMN02949497_2252"/>
<proteinExistence type="predicted"/>
<dbReference type="RefSeq" id="WP_085212705.1">
    <property type="nucleotide sequence ID" value="NZ_FXAM01000001.1"/>
</dbReference>
<keyword evidence="3" id="KW-1185">Reference proteome</keyword>
<dbReference type="Pfam" id="PF12728">
    <property type="entry name" value="HTH_17"/>
    <property type="match status" value="1"/>
</dbReference>